<evidence type="ECO:0000313" key="1">
    <source>
        <dbReference type="EMBL" id="AGH47695.1"/>
    </source>
</evidence>
<dbReference type="PATRIC" id="fig|1129794.4.peg.5578"/>
<dbReference type="HOGENOM" id="CLU_1946730_0_0_6"/>
<sequence length="129" mass="14737">MPNLNVPILCNIKTDSSYFMEQQYCLDDYNGLFISSRQEALNFRHRMSEPGYFSDWHVAGDPTLIIIRSGILRIGLRDHSYRDFASGDMFIAQDKLSANTIFENNIHGHTAEVIGEQQLIAMHLKLSSI</sequence>
<evidence type="ECO:0000313" key="2">
    <source>
        <dbReference type="Proteomes" id="UP000011864"/>
    </source>
</evidence>
<proteinExistence type="predicted"/>
<accession>K7A3C6</accession>
<name>K7A3C6_9ALTE</name>
<keyword evidence="2" id="KW-1185">Reference proteome</keyword>
<dbReference type="AlphaFoldDB" id="K7A3C6"/>
<dbReference type="eggNOG" id="ENOG5031D1U">
    <property type="taxonomic scope" value="Bacteria"/>
</dbReference>
<dbReference type="Proteomes" id="UP000011864">
    <property type="component" value="Chromosome"/>
</dbReference>
<organism evidence="1 2">
    <name type="scientific">Paraglaciecola psychrophila 170</name>
    <dbReference type="NCBI Taxonomy" id="1129794"/>
    <lineage>
        <taxon>Bacteria</taxon>
        <taxon>Pseudomonadati</taxon>
        <taxon>Pseudomonadota</taxon>
        <taxon>Gammaproteobacteria</taxon>
        <taxon>Alteromonadales</taxon>
        <taxon>Alteromonadaceae</taxon>
        <taxon>Paraglaciecola</taxon>
    </lineage>
</organism>
<reference evidence="1 2" key="1">
    <citation type="journal article" date="2013" name="Genome Announc.">
        <title>Complete Genome Sequence of Glaciecola psychrophila Strain 170T.</title>
        <authorList>
            <person name="Yin J."/>
            <person name="Chen J."/>
            <person name="Liu G."/>
            <person name="Yu Y."/>
            <person name="Song L."/>
            <person name="Wang X."/>
            <person name="Qu X."/>
        </authorList>
    </citation>
    <scope>NUCLEOTIDE SEQUENCE [LARGE SCALE GENOMIC DNA]</scope>
    <source>
        <strain evidence="1 2">170</strain>
    </source>
</reference>
<dbReference type="RefSeq" id="WP_007636641.1">
    <property type="nucleotide sequence ID" value="NC_020514.1"/>
</dbReference>
<dbReference type="STRING" id="1129794.C427_5601"/>
<dbReference type="EMBL" id="CP003837">
    <property type="protein sequence ID" value="AGH47695.1"/>
    <property type="molecule type" value="Genomic_DNA"/>
</dbReference>
<dbReference type="OrthoDB" id="4205621at2"/>
<dbReference type="KEGG" id="gps:C427_5601"/>
<protein>
    <submittedName>
        <fullName evidence="1">Uncharacterized protein</fullName>
    </submittedName>
</protein>
<gene>
    <name evidence="1" type="ORF">C427_5601</name>
</gene>